<gene>
    <name evidence="1" type="ORF">BRADI_3g18586v3</name>
</gene>
<dbReference type="EnsemblPlants" id="PNT66929">
    <property type="protein sequence ID" value="PNT66929"/>
    <property type="gene ID" value="BRADI_3g18586v3"/>
</dbReference>
<dbReference type="EMBL" id="CM000882">
    <property type="protein sequence ID" value="PNT66929.1"/>
    <property type="molecule type" value="Genomic_DNA"/>
</dbReference>
<reference evidence="2" key="3">
    <citation type="submission" date="2018-08" db="UniProtKB">
        <authorList>
            <consortium name="EnsemblPlants"/>
        </authorList>
    </citation>
    <scope>IDENTIFICATION</scope>
    <source>
        <strain evidence="2">cv. Bd21</strain>
    </source>
</reference>
<dbReference type="Proteomes" id="UP000008810">
    <property type="component" value="Chromosome 3"/>
</dbReference>
<sequence>MRRVSFVSVSPKSLRWCAGDMCLAFTPRSRANRSSSLHQPHACTASVTQIAKKTFRYI</sequence>
<evidence type="ECO:0000313" key="1">
    <source>
        <dbReference type="EMBL" id="PNT66929.1"/>
    </source>
</evidence>
<dbReference type="Gramene" id="PNT66929">
    <property type="protein sequence ID" value="PNT66929"/>
    <property type="gene ID" value="BRADI_3g18586v3"/>
</dbReference>
<reference evidence="1" key="2">
    <citation type="submission" date="2017-06" db="EMBL/GenBank/DDBJ databases">
        <title>WGS assembly of Brachypodium distachyon.</title>
        <authorList>
            <consortium name="The International Brachypodium Initiative"/>
            <person name="Lucas S."/>
            <person name="Harmon-Smith M."/>
            <person name="Lail K."/>
            <person name="Tice H."/>
            <person name="Grimwood J."/>
            <person name="Bruce D."/>
            <person name="Barry K."/>
            <person name="Shu S."/>
            <person name="Lindquist E."/>
            <person name="Wang M."/>
            <person name="Pitluck S."/>
            <person name="Vogel J.P."/>
            <person name="Garvin D.F."/>
            <person name="Mockler T.C."/>
            <person name="Schmutz J."/>
            <person name="Rokhsar D."/>
            <person name="Bevan M.W."/>
        </authorList>
    </citation>
    <scope>NUCLEOTIDE SEQUENCE</scope>
    <source>
        <strain evidence="1">Bd21</strain>
    </source>
</reference>
<keyword evidence="3" id="KW-1185">Reference proteome</keyword>
<proteinExistence type="predicted"/>
<reference evidence="1 2" key="1">
    <citation type="journal article" date="2010" name="Nature">
        <title>Genome sequencing and analysis of the model grass Brachypodium distachyon.</title>
        <authorList>
            <consortium name="International Brachypodium Initiative"/>
        </authorList>
    </citation>
    <scope>NUCLEOTIDE SEQUENCE [LARGE SCALE GENOMIC DNA]</scope>
    <source>
        <strain evidence="1 2">Bd21</strain>
    </source>
</reference>
<name>A0A2K2CY20_BRADI</name>
<accession>A0A2K2CY20</accession>
<organism evidence="1">
    <name type="scientific">Brachypodium distachyon</name>
    <name type="common">Purple false brome</name>
    <name type="synonym">Trachynia distachya</name>
    <dbReference type="NCBI Taxonomy" id="15368"/>
    <lineage>
        <taxon>Eukaryota</taxon>
        <taxon>Viridiplantae</taxon>
        <taxon>Streptophyta</taxon>
        <taxon>Embryophyta</taxon>
        <taxon>Tracheophyta</taxon>
        <taxon>Spermatophyta</taxon>
        <taxon>Magnoliopsida</taxon>
        <taxon>Liliopsida</taxon>
        <taxon>Poales</taxon>
        <taxon>Poaceae</taxon>
        <taxon>BOP clade</taxon>
        <taxon>Pooideae</taxon>
        <taxon>Stipodae</taxon>
        <taxon>Brachypodieae</taxon>
        <taxon>Brachypodium</taxon>
    </lineage>
</organism>
<dbReference type="InParanoid" id="A0A2K2CY20"/>
<evidence type="ECO:0000313" key="3">
    <source>
        <dbReference type="Proteomes" id="UP000008810"/>
    </source>
</evidence>
<dbReference type="AlphaFoldDB" id="A0A2K2CY20"/>
<evidence type="ECO:0000313" key="2">
    <source>
        <dbReference type="EnsemblPlants" id="PNT66929"/>
    </source>
</evidence>
<protein>
    <submittedName>
        <fullName evidence="1 2">Uncharacterized protein</fullName>
    </submittedName>
</protein>